<dbReference type="InterPro" id="IPR025433">
    <property type="entry name" value="DUF4168"/>
</dbReference>
<dbReference type="EMBL" id="NHRY01000086">
    <property type="protein sequence ID" value="PPQ34844.1"/>
    <property type="molecule type" value="Genomic_DNA"/>
</dbReference>
<feature type="compositionally biased region" description="Polar residues" evidence="1">
    <location>
        <begin position="1"/>
        <end position="15"/>
    </location>
</feature>
<accession>A0A2S6NJB3</accession>
<protein>
    <recommendedName>
        <fullName evidence="2">DUF4168 domain-containing protein</fullName>
    </recommendedName>
</protein>
<proteinExistence type="predicted"/>
<dbReference type="AlphaFoldDB" id="A0A2S6NJB3"/>
<name>A0A2S6NJB3_RHOGL</name>
<feature type="region of interest" description="Disordered" evidence="1">
    <location>
        <begin position="1"/>
        <end position="28"/>
    </location>
</feature>
<dbReference type="Pfam" id="PF13767">
    <property type="entry name" value="DUF4168"/>
    <property type="match status" value="1"/>
</dbReference>
<feature type="domain" description="DUF4168" evidence="2">
    <location>
        <begin position="38"/>
        <end position="98"/>
    </location>
</feature>
<comment type="caution">
    <text evidence="3">The sequence shown here is derived from an EMBL/GenBank/DDBJ whole genome shotgun (WGS) entry which is preliminary data.</text>
</comment>
<sequence>MENDMASFQTGNSGDAQPGSRPDNDMVSRVGVAAGKIALIQQEFTIQAQAETESDAREALAARARADAERAIDEQGISIQDYNAVLTAAETDKDLEQRLLEAAREVI</sequence>
<evidence type="ECO:0000313" key="3">
    <source>
        <dbReference type="EMBL" id="PPQ34844.1"/>
    </source>
</evidence>
<evidence type="ECO:0000259" key="2">
    <source>
        <dbReference type="Pfam" id="PF13767"/>
    </source>
</evidence>
<gene>
    <name evidence="3" type="ORF">CCS01_09475</name>
</gene>
<evidence type="ECO:0000313" key="4">
    <source>
        <dbReference type="Proteomes" id="UP000239724"/>
    </source>
</evidence>
<dbReference type="Proteomes" id="UP000239724">
    <property type="component" value="Unassembled WGS sequence"/>
</dbReference>
<reference evidence="3 4" key="1">
    <citation type="journal article" date="2018" name="Arch. Microbiol.">
        <title>New insights into the metabolic potential of the phototrophic purple bacterium Rhodopila globiformis DSM 161(T) from its draft genome sequence and evidence for a vanadium-dependent nitrogenase.</title>
        <authorList>
            <person name="Imhoff J.F."/>
            <person name="Rahn T."/>
            <person name="Kunzel S."/>
            <person name="Neulinger S.C."/>
        </authorList>
    </citation>
    <scope>NUCLEOTIDE SEQUENCE [LARGE SCALE GENOMIC DNA]</scope>
    <source>
        <strain evidence="3 4">DSM 161</strain>
    </source>
</reference>
<organism evidence="3 4">
    <name type="scientific">Rhodopila globiformis</name>
    <name type="common">Rhodopseudomonas globiformis</name>
    <dbReference type="NCBI Taxonomy" id="1071"/>
    <lineage>
        <taxon>Bacteria</taxon>
        <taxon>Pseudomonadati</taxon>
        <taxon>Pseudomonadota</taxon>
        <taxon>Alphaproteobacteria</taxon>
        <taxon>Acetobacterales</taxon>
        <taxon>Acetobacteraceae</taxon>
        <taxon>Rhodopila</taxon>
    </lineage>
</organism>
<evidence type="ECO:0000256" key="1">
    <source>
        <dbReference type="SAM" id="MobiDB-lite"/>
    </source>
</evidence>
<keyword evidence="4" id="KW-1185">Reference proteome</keyword>